<protein>
    <submittedName>
        <fullName evidence="3">Uncharacterized protein</fullName>
    </submittedName>
</protein>
<accession>A0A0B1SV36</accession>
<feature type="signal peptide" evidence="2">
    <location>
        <begin position="1"/>
        <end position="25"/>
    </location>
</feature>
<evidence type="ECO:0000313" key="3">
    <source>
        <dbReference type="EMBL" id="KHJ87751.1"/>
    </source>
</evidence>
<reference evidence="3 4" key="1">
    <citation type="submission" date="2014-03" db="EMBL/GenBank/DDBJ databases">
        <title>Draft genome of the hookworm Oesophagostomum dentatum.</title>
        <authorList>
            <person name="Mitreva M."/>
        </authorList>
    </citation>
    <scope>NUCLEOTIDE SEQUENCE [LARGE SCALE GENOMIC DNA]</scope>
    <source>
        <strain evidence="3 4">OD-Hann</strain>
    </source>
</reference>
<organism evidence="3 4">
    <name type="scientific">Oesophagostomum dentatum</name>
    <name type="common">Nodular worm</name>
    <dbReference type="NCBI Taxonomy" id="61180"/>
    <lineage>
        <taxon>Eukaryota</taxon>
        <taxon>Metazoa</taxon>
        <taxon>Ecdysozoa</taxon>
        <taxon>Nematoda</taxon>
        <taxon>Chromadorea</taxon>
        <taxon>Rhabditida</taxon>
        <taxon>Rhabditina</taxon>
        <taxon>Rhabditomorpha</taxon>
        <taxon>Strongyloidea</taxon>
        <taxon>Strongylidae</taxon>
        <taxon>Oesophagostomum</taxon>
    </lineage>
</organism>
<dbReference type="AlphaFoldDB" id="A0A0B1SV36"/>
<evidence type="ECO:0000256" key="1">
    <source>
        <dbReference type="SAM" id="MobiDB-lite"/>
    </source>
</evidence>
<dbReference type="Proteomes" id="UP000053660">
    <property type="component" value="Unassembled WGS sequence"/>
</dbReference>
<dbReference type="EMBL" id="KN557101">
    <property type="protein sequence ID" value="KHJ87751.1"/>
    <property type="molecule type" value="Genomic_DNA"/>
</dbReference>
<feature type="chain" id="PRO_5002081766" evidence="2">
    <location>
        <begin position="26"/>
        <end position="81"/>
    </location>
</feature>
<keyword evidence="2" id="KW-0732">Signal</keyword>
<sequence length="81" mass="8762">MVAMFELRLFLVATTCLSLTEFINAASLCNGSKFTSAVELEQLLNVTNPVREKVRSGQQKNGPSGTFLPAAESMPDLIGEK</sequence>
<evidence type="ECO:0000313" key="4">
    <source>
        <dbReference type="Proteomes" id="UP000053660"/>
    </source>
</evidence>
<gene>
    <name evidence="3" type="ORF">OESDEN_12466</name>
</gene>
<proteinExistence type="predicted"/>
<feature type="region of interest" description="Disordered" evidence="1">
    <location>
        <begin position="52"/>
        <end position="81"/>
    </location>
</feature>
<dbReference type="OrthoDB" id="414826at2759"/>
<keyword evidence="4" id="KW-1185">Reference proteome</keyword>
<name>A0A0B1SV36_OESDE</name>
<evidence type="ECO:0000256" key="2">
    <source>
        <dbReference type="SAM" id="SignalP"/>
    </source>
</evidence>